<dbReference type="Gene3D" id="3.30.530.20">
    <property type="match status" value="1"/>
</dbReference>
<dbReference type="SUPFAM" id="SSF55961">
    <property type="entry name" value="Bet v1-like"/>
    <property type="match status" value="1"/>
</dbReference>
<evidence type="ECO:0000313" key="4">
    <source>
        <dbReference type="Proteomes" id="UP000001514"/>
    </source>
</evidence>
<dbReference type="CDD" id="cd07817">
    <property type="entry name" value="SRPBCC_8"/>
    <property type="match status" value="1"/>
</dbReference>
<dbReference type="KEGG" id="smo:SELMODRAFT_48440"/>
<dbReference type="Gramene" id="EFJ26325">
    <property type="protein sequence ID" value="EFJ26325"/>
    <property type="gene ID" value="SELMODRAFT_58541"/>
</dbReference>
<keyword evidence="4" id="KW-1185">Reference proteome</keyword>
<accession>D8RME2</accession>
<sequence>QVDVEVPLSVAWDMWSDRERISRWMPWITSVKVLEDQPELSRWTLSTDSLGQKFEFSWLARNLQPIHHQKIHWRSVDGLPNRGTVRFYPRGPSACRLTISYELPEVIGMVASALSPLVEGILKADLDRFAKLARET</sequence>
<dbReference type="KEGG" id="smo:SELMODRAFT_58541"/>
<feature type="non-terminal residue" evidence="3">
    <location>
        <position position="136"/>
    </location>
</feature>
<dbReference type="STRING" id="88036.D8RME2"/>
<dbReference type="AlphaFoldDB" id="D8RME2"/>
<proteinExistence type="predicted"/>
<dbReference type="FunCoup" id="D8RME2">
    <property type="interactions" value="1205"/>
</dbReference>
<dbReference type="HOGENOM" id="CLU_119719_0_0_1"/>
<dbReference type="PANTHER" id="PTHR33824">
    <property type="entry name" value="POLYKETIDE CYCLASE/DEHYDRASE AND LIPID TRANSPORT SUPERFAMILY PROTEIN"/>
    <property type="match status" value="1"/>
</dbReference>
<feature type="non-terminal residue" evidence="3">
    <location>
        <position position="1"/>
    </location>
</feature>
<dbReference type="InParanoid" id="D8RME2"/>
<evidence type="ECO:0000259" key="1">
    <source>
        <dbReference type="Pfam" id="PF03364"/>
    </source>
</evidence>
<dbReference type="PANTHER" id="PTHR33824:SF7">
    <property type="entry name" value="POLYKETIDE CYCLASE_DEHYDRASE AND LIPID TRANSPORT SUPERFAMILY PROTEIN"/>
    <property type="match status" value="1"/>
</dbReference>
<evidence type="ECO:0000313" key="2">
    <source>
        <dbReference type="EMBL" id="EFJ14662.1"/>
    </source>
</evidence>
<dbReference type="EMBL" id="GL377626">
    <property type="protein sequence ID" value="EFJ14662.1"/>
    <property type="molecule type" value="Genomic_DNA"/>
</dbReference>
<reference evidence="3 4" key="1">
    <citation type="journal article" date="2011" name="Science">
        <title>The Selaginella genome identifies genetic changes associated with the evolution of vascular plants.</title>
        <authorList>
            <person name="Banks J.A."/>
            <person name="Nishiyama T."/>
            <person name="Hasebe M."/>
            <person name="Bowman J.L."/>
            <person name="Gribskov M."/>
            <person name="dePamphilis C."/>
            <person name="Albert V.A."/>
            <person name="Aono N."/>
            <person name="Aoyama T."/>
            <person name="Ambrose B.A."/>
            <person name="Ashton N.W."/>
            <person name="Axtell M.J."/>
            <person name="Barker E."/>
            <person name="Barker M.S."/>
            <person name="Bennetzen J.L."/>
            <person name="Bonawitz N.D."/>
            <person name="Chapple C."/>
            <person name="Cheng C."/>
            <person name="Correa L.G."/>
            <person name="Dacre M."/>
            <person name="DeBarry J."/>
            <person name="Dreyer I."/>
            <person name="Elias M."/>
            <person name="Engstrom E.M."/>
            <person name="Estelle M."/>
            <person name="Feng L."/>
            <person name="Finet C."/>
            <person name="Floyd S.K."/>
            <person name="Frommer W.B."/>
            <person name="Fujita T."/>
            <person name="Gramzow L."/>
            <person name="Gutensohn M."/>
            <person name="Harholt J."/>
            <person name="Hattori M."/>
            <person name="Heyl A."/>
            <person name="Hirai T."/>
            <person name="Hiwatashi Y."/>
            <person name="Ishikawa M."/>
            <person name="Iwata M."/>
            <person name="Karol K.G."/>
            <person name="Koehler B."/>
            <person name="Kolukisaoglu U."/>
            <person name="Kubo M."/>
            <person name="Kurata T."/>
            <person name="Lalonde S."/>
            <person name="Li K."/>
            <person name="Li Y."/>
            <person name="Litt A."/>
            <person name="Lyons E."/>
            <person name="Manning G."/>
            <person name="Maruyama T."/>
            <person name="Michael T.P."/>
            <person name="Mikami K."/>
            <person name="Miyazaki S."/>
            <person name="Morinaga S."/>
            <person name="Murata T."/>
            <person name="Mueller-Roeber B."/>
            <person name="Nelson D.R."/>
            <person name="Obara M."/>
            <person name="Oguri Y."/>
            <person name="Olmstead R.G."/>
            <person name="Onodera N."/>
            <person name="Petersen B.L."/>
            <person name="Pils B."/>
            <person name="Prigge M."/>
            <person name="Rensing S.A."/>
            <person name="Riano-Pachon D.M."/>
            <person name="Roberts A.W."/>
            <person name="Sato Y."/>
            <person name="Scheller H.V."/>
            <person name="Schulz B."/>
            <person name="Schulz C."/>
            <person name="Shakirov E.V."/>
            <person name="Shibagaki N."/>
            <person name="Shinohara N."/>
            <person name="Shippen D.E."/>
            <person name="Soerensen I."/>
            <person name="Sotooka R."/>
            <person name="Sugimoto N."/>
            <person name="Sugita M."/>
            <person name="Sumikawa N."/>
            <person name="Tanurdzic M."/>
            <person name="Theissen G."/>
            <person name="Ulvskov P."/>
            <person name="Wakazuki S."/>
            <person name="Weng J.K."/>
            <person name="Willats W.W."/>
            <person name="Wipf D."/>
            <person name="Wolf P.G."/>
            <person name="Yang L."/>
            <person name="Zimmer A.D."/>
            <person name="Zhu Q."/>
            <person name="Mitros T."/>
            <person name="Hellsten U."/>
            <person name="Loque D."/>
            <person name="Otillar R."/>
            <person name="Salamov A."/>
            <person name="Schmutz J."/>
            <person name="Shapiro H."/>
            <person name="Lindquist E."/>
            <person name="Lucas S."/>
            <person name="Rokhsar D."/>
            <person name="Grigoriev I.V."/>
        </authorList>
    </citation>
    <scope>NUCLEOTIDE SEQUENCE [LARGE SCALE GENOMIC DNA]</scope>
</reference>
<evidence type="ECO:0000313" key="3">
    <source>
        <dbReference type="EMBL" id="EFJ26325.1"/>
    </source>
</evidence>
<dbReference type="InterPro" id="IPR005031">
    <property type="entry name" value="COQ10_START"/>
</dbReference>
<name>D8RME2_SELML</name>
<dbReference type="InterPro" id="IPR047137">
    <property type="entry name" value="ORF3"/>
</dbReference>
<feature type="domain" description="Coenzyme Q-binding protein COQ10 START" evidence="1">
    <location>
        <begin position="4"/>
        <end position="128"/>
    </location>
</feature>
<organism evidence="4">
    <name type="scientific">Selaginella moellendorffii</name>
    <name type="common">Spikemoss</name>
    <dbReference type="NCBI Taxonomy" id="88036"/>
    <lineage>
        <taxon>Eukaryota</taxon>
        <taxon>Viridiplantae</taxon>
        <taxon>Streptophyta</taxon>
        <taxon>Embryophyta</taxon>
        <taxon>Tracheophyta</taxon>
        <taxon>Lycopodiopsida</taxon>
        <taxon>Selaginellales</taxon>
        <taxon>Selaginellaceae</taxon>
        <taxon>Selaginella</taxon>
    </lineage>
</organism>
<dbReference type="eggNOG" id="ENOG502QSDH">
    <property type="taxonomic scope" value="Eukaryota"/>
</dbReference>
<dbReference type="OMA" id="RESIPCW"/>
<gene>
    <name evidence="2" type="ORF">SELMODRAFT_48440</name>
    <name evidence="3" type="ORF">SELMODRAFT_58541</name>
</gene>
<dbReference type="InterPro" id="IPR023393">
    <property type="entry name" value="START-like_dom_sf"/>
</dbReference>
<dbReference type="Pfam" id="PF03364">
    <property type="entry name" value="Polyketide_cyc"/>
    <property type="match status" value="1"/>
</dbReference>
<dbReference type="Proteomes" id="UP000001514">
    <property type="component" value="Unassembled WGS sequence"/>
</dbReference>
<dbReference type="Gramene" id="EFJ14662">
    <property type="protein sequence ID" value="EFJ14662"/>
    <property type="gene ID" value="SELMODRAFT_48440"/>
</dbReference>
<protein>
    <recommendedName>
        <fullName evidence="1">Coenzyme Q-binding protein COQ10 START domain-containing protein</fullName>
    </recommendedName>
</protein>
<dbReference type="EMBL" id="GL377584">
    <property type="protein sequence ID" value="EFJ26325.1"/>
    <property type="molecule type" value="Genomic_DNA"/>
</dbReference>